<gene>
    <name evidence="1" type="ORF">M422DRAFT_50226</name>
</gene>
<name>A0A0C9USU9_SPHS4</name>
<keyword evidence="2" id="KW-1185">Reference proteome</keyword>
<dbReference type="HOGENOM" id="CLU_2028241_0_0_1"/>
<organism evidence="1 2">
    <name type="scientific">Sphaerobolus stellatus (strain SS14)</name>
    <dbReference type="NCBI Taxonomy" id="990650"/>
    <lineage>
        <taxon>Eukaryota</taxon>
        <taxon>Fungi</taxon>
        <taxon>Dikarya</taxon>
        <taxon>Basidiomycota</taxon>
        <taxon>Agaricomycotina</taxon>
        <taxon>Agaricomycetes</taxon>
        <taxon>Phallomycetidae</taxon>
        <taxon>Geastrales</taxon>
        <taxon>Sphaerobolaceae</taxon>
        <taxon>Sphaerobolus</taxon>
    </lineage>
</organism>
<dbReference type="AlphaFoldDB" id="A0A0C9USU9"/>
<protein>
    <submittedName>
        <fullName evidence="1">Uncharacterized protein</fullName>
    </submittedName>
</protein>
<reference evidence="1 2" key="1">
    <citation type="submission" date="2014-06" db="EMBL/GenBank/DDBJ databases">
        <title>Evolutionary Origins and Diversification of the Mycorrhizal Mutualists.</title>
        <authorList>
            <consortium name="DOE Joint Genome Institute"/>
            <consortium name="Mycorrhizal Genomics Consortium"/>
            <person name="Kohler A."/>
            <person name="Kuo A."/>
            <person name="Nagy L.G."/>
            <person name="Floudas D."/>
            <person name="Copeland A."/>
            <person name="Barry K.W."/>
            <person name="Cichocki N."/>
            <person name="Veneault-Fourrey C."/>
            <person name="LaButti K."/>
            <person name="Lindquist E.A."/>
            <person name="Lipzen A."/>
            <person name="Lundell T."/>
            <person name="Morin E."/>
            <person name="Murat C."/>
            <person name="Riley R."/>
            <person name="Ohm R."/>
            <person name="Sun H."/>
            <person name="Tunlid A."/>
            <person name="Henrissat B."/>
            <person name="Grigoriev I.V."/>
            <person name="Hibbett D.S."/>
            <person name="Martin F."/>
        </authorList>
    </citation>
    <scope>NUCLEOTIDE SEQUENCE [LARGE SCALE GENOMIC DNA]</scope>
    <source>
        <strain evidence="1 2">SS14</strain>
    </source>
</reference>
<evidence type="ECO:0000313" key="2">
    <source>
        <dbReference type="Proteomes" id="UP000054279"/>
    </source>
</evidence>
<accession>A0A0C9USU9</accession>
<proteinExistence type="predicted"/>
<sequence>MNRKEEAPDVASIPATWFESGGPTYLLNSSLVQDIAMNREIPIGYYAGLWTTVLSNIHRGDTSDWIRANITLGMSVVLGLELKEEHLYDPRCVFWIILCGSYDSSSHTADLSVVTTMKFCDG</sequence>
<dbReference type="Proteomes" id="UP000054279">
    <property type="component" value="Unassembled WGS sequence"/>
</dbReference>
<dbReference type="EMBL" id="KN837165">
    <property type="protein sequence ID" value="KIJ37899.1"/>
    <property type="molecule type" value="Genomic_DNA"/>
</dbReference>
<evidence type="ECO:0000313" key="1">
    <source>
        <dbReference type="EMBL" id="KIJ37899.1"/>
    </source>
</evidence>